<keyword evidence="3" id="KW-1185">Reference proteome</keyword>
<organism evidence="2 3">
    <name type="scientific">Fictibacillus norfolkensis</name>
    <dbReference type="NCBI Taxonomy" id="2762233"/>
    <lineage>
        <taxon>Bacteria</taxon>
        <taxon>Bacillati</taxon>
        <taxon>Bacillota</taxon>
        <taxon>Bacilli</taxon>
        <taxon>Bacillales</taxon>
        <taxon>Fictibacillaceae</taxon>
        <taxon>Fictibacillus</taxon>
    </lineage>
</organism>
<reference evidence="2 3" key="1">
    <citation type="submission" date="2020-08" db="EMBL/GenBank/DDBJ databases">
        <title>A Genomic Blueprint of the Chicken Gut Microbiome.</title>
        <authorList>
            <person name="Gilroy R."/>
            <person name="Ravi A."/>
            <person name="Getino M."/>
            <person name="Pursley I."/>
            <person name="Horton D.L."/>
            <person name="Alikhan N.-F."/>
            <person name="Baker D."/>
            <person name="Gharbi K."/>
            <person name="Hall N."/>
            <person name="Watson M."/>
            <person name="Adriaenssens E.M."/>
            <person name="Foster-Nyarko E."/>
            <person name="Jarju S."/>
            <person name="Secka A."/>
            <person name="Antonio M."/>
            <person name="Oren A."/>
            <person name="Chaudhuri R."/>
            <person name="La Ragione R.M."/>
            <person name="Hildebrand F."/>
            <person name="Pallen M.J."/>
        </authorList>
    </citation>
    <scope>NUCLEOTIDE SEQUENCE [LARGE SCALE GENOMIC DNA]</scope>
    <source>
        <strain evidence="2 3">Sa2CUA10</strain>
    </source>
</reference>
<keyword evidence="1" id="KW-1133">Transmembrane helix</keyword>
<evidence type="ECO:0000256" key="1">
    <source>
        <dbReference type="SAM" id="Phobius"/>
    </source>
</evidence>
<accession>A0ABR8SP98</accession>
<feature type="transmembrane region" description="Helical" evidence="1">
    <location>
        <begin position="103"/>
        <end position="126"/>
    </location>
</feature>
<evidence type="ECO:0000313" key="3">
    <source>
        <dbReference type="Proteomes" id="UP000603641"/>
    </source>
</evidence>
<dbReference type="Proteomes" id="UP000603641">
    <property type="component" value="Unassembled WGS sequence"/>
</dbReference>
<proteinExistence type="predicted"/>
<dbReference type="RefSeq" id="WP_191754454.1">
    <property type="nucleotide sequence ID" value="NZ_JACSQM010000006.1"/>
</dbReference>
<evidence type="ECO:0000313" key="2">
    <source>
        <dbReference type="EMBL" id="MBD7965203.1"/>
    </source>
</evidence>
<comment type="caution">
    <text evidence="2">The sequence shown here is derived from an EMBL/GenBank/DDBJ whole genome shotgun (WGS) entry which is preliminary data.</text>
</comment>
<keyword evidence="1" id="KW-0472">Membrane</keyword>
<feature type="transmembrane region" description="Helical" evidence="1">
    <location>
        <begin position="12"/>
        <end position="33"/>
    </location>
</feature>
<sequence length="147" mass="17518">MFKKVMAYTVAFKTIMSLFFSAGIIIYVVFGYMLGTREISFEMIVQIFFISILVTGLHYLFWTEDTKVKLTNSWKLVIQYFILGFVLMGMSQVFNWFEWGSKTFYMMLVLFHILYLGGILGFTIYFKVLGFQFNQKMQHYREQNQAR</sequence>
<feature type="transmembrane region" description="Helical" evidence="1">
    <location>
        <begin position="74"/>
        <end position="97"/>
    </location>
</feature>
<keyword evidence="1" id="KW-0812">Transmembrane</keyword>
<name>A0ABR8SP98_9BACL</name>
<dbReference type="EMBL" id="JACSQM010000006">
    <property type="protein sequence ID" value="MBD7965203.1"/>
    <property type="molecule type" value="Genomic_DNA"/>
</dbReference>
<evidence type="ECO:0008006" key="4">
    <source>
        <dbReference type="Google" id="ProtNLM"/>
    </source>
</evidence>
<gene>
    <name evidence="2" type="ORF">H9648_14165</name>
</gene>
<feature type="transmembrane region" description="Helical" evidence="1">
    <location>
        <begin position="39"/>
        <end position="62"/>
    </location>
</feature>
<protein>
    <recommendedName>
        <fullName evidence="4">DUF3021 domain-containing protein</fullName>
    </recommendedName>
</protein>